<dbReference type="AlphaFoldDB" id="A0A1Y2DKR9"/>
<evidence type="ECO:0000256" key="1">
    <source>
        <dbReference type="SAM" id="MobiDB-lite"/>
    </source>
</evidence>
<dbReference type="EMBL" id="MCOG01000063">
    <property type="protein sequence ID" value="ORY59779.1"/>
    <property type="molecule type" value="Genomic_DNA"/>
</dbReference>
<proteinExistence type="predicted"/>
<organism evidence="3 4">
    <name type="scientific">Neocallimastix californiae</name>
    <dbReference type="NCBI Taxonomy" id="1754190"/>
    <lineage>
        <taxon>Eukaryota</taxon>
        <taxon>Fungi</taxon>
        <taxon>Fungi incertae sedis</taxon>
        <taxon>Chytridiomycota</taxon>
        <taxon>Chytridiomycota incertae sedis</taxon>
        <taxon>Neocallimastigomycetes</taxon>
        <taxon>Neocallimastigales</taxon>
        <taxon>Neocallimastigaceae</taxon>
        <taxon>Neocallimastix</taxon>
    </lineage>
</organism>
<gene>
    <name evidence="3" type="ORF">LY90DRAFT_701315</name>
</gene>
<feature type="compositionally biased region" description="Low complexity" evidence="1">
    <location>
        <begin position="110"/>
        <end position="121"/>
    </location>
</feature>
<dbReference type="Proteomes" id="UP000193920">
    <property type="component" value="Unassembled WGS sequence"/>
</dbReference>
<comment type="caution">
    <text evidence="3">The sequence shown here is derived from an EMBL/GenBank/DDBJ whole genome shotgun (WGS) entry which is preliminary data.</text>
</comment>
<feature type="compositionally biased region" description="Low complexity" evidence="1">
    <location>
        <begin position="61"/>
        <end position="72"/>
    </location>
</feature>
<evidence type="ECO:0000313" key="3">
    <source>
        <dbReference type="EMBL" id="ORY59779.1"/>
    </source>
</evidence>
<evidence type="ECO:0000313" key="4">
    <source>
        <dbReference type="Proteomes" id="UP000193920"/>
    </source>
</evidence>
<feature type="transmembrane region" description="Helical" evidence="2">
    <location>
        <begin position="155"/>
        <end position="175"/>
    </location>
</feature>
<keyword evidence="2" id="KW-1133">Transmembrane helix</keyword>
<feature type="region of interest" description="Disordered" evidence="1">
    <location>
        <begin position="223"/>
        <end position="251"/>
    </location>
</feature>
<reference evidence="3 4" key="1">
    <citation type="submission" date="2016-08" db="EMBL/GenBank/DDBJ databases">
        <title>A Parts List for Fungal Cellulosomes Revealed by Comparative Genomics.</title>
        <authorList>
            <consortium name="DOE Joint Genome Institute"/>
            <person name="Haitjema C.H."/>
            <person name="Gilmore S.P."/>
            <person name="Henske J.K."/>
            <person name="Solomon K.V."/>
            <person name="De Groot R."/>
            <person name="Kuo A."/>
            <person name="Mondo S.J."/>
            <person name="Salamov A.A."/>
            <person name="Labutti K."/>
            <person name="Zhao Z."/>
            <person name="Chiniquy J."/>
            <person name="Barry K."/>
            <person name="Brewer H.M."/>
            <person name="Purvine S.O."/>
            <person name="Wright A.T."/>
            <person name="Boxma B."/>
            <person name="Van Alen T."/>
            <person name="Hackstein J.H."/>
            <person name="Baker S.E."/>
            <person name="Grigoriev I.V."/>
            <person name="O'Malley M.A."/>
        </authorList>
    </citation>
    <scope>NUCLEOTIDE SEQUENCE [LARGE SCALE GENOMIC DNA]</scope>
    <source>
        <strain evidence="3 4">G1</strain>
    </source>
</reference>
<sequence>MKLSDINWEIDSKDFKKDWFYAKNSGSVKRSDDNNTKINKRGNTSINNELMYDINDGTDSTATTVNNQTTNNNKDENSSEKKTSINNELIYGVSNATDSTTNSVNNPTINANKTESSNNSTTSINNELIYDINNKSSYNNKDTNGFTEFFKDNKIVLIIAGVSIILIAVVGLFIYKKKRAKDEKIKYEKSKNEPDIEINTLIKHNSLPGNNDIISITSNNTKANSENISTSPINKSSSEKQSNSKTNPSINQTVPEVSYVIPQQQQQFVNYIQPQLQVQPQTIIPLYNVPVPVTYVNPSASSLDSKSKIIDDSKSKIFDDTKLKNKEFSSQPYEATPVDNIPIINPELRSNKEVLFDEKKSLKETSKNEKSIDDKLVYLDLVNNTTSSPTFPILNEDKSINMEATFGNNQTRKF</sequence>
<feature type="region of interest" description="Disordered" evidence="1">
    <location>
        <begin position="101"/>
        <end position="121"/>
    </location>
</feature>
<keyword evidence="4" id="KW-1185">Reference proteome</keyword>
<keyword evidence="2" id="KW-0472">Membrane</keyword>
<feature type="compositionally biased region" description="Low complexity" evidence="1">
    <location>
        <begin position="234"/>
        <end position="247"/>
    </location>
</feature>
<evidence type="ECO:0000256" key="2">
    <source>
        <dbReference type="SAM" id="Phobius"/>
    </source>
</evidence>
<feature type="compositionally biased region" description="Polar residues" evidence="1">
    <location>
        <begin position="223"/>
        <end position="233"/>
    </location>
</feature>
<feature type="compositionally biased region" description="Basic and acidic residues" evidence="1">
    <location>
        <begin position="73"/>
        <end position="83"/>
    </location>
</feature>
<feature type="region of interest" description="Disordered" evidence="1">
    <location>
        <begin position="55"/>
        <end position="85"/>
    </location>
</feature>
<keyword evidence="2" id="KW-0812">Transmembrane</keyword>
<protein>
    <submittedName>
        <fullName evidence="3">Uncharacterized protein</fullName>
    </submittedName>
</protein>
<name>A0A1Y2DKR9_9FUNG</name>
<accession>A0A1Y2DKR9</accession>